<dbReference type="InterPro" id="IPR001736">
    <property type="entry name" value="PLipase_D/transphosphatidylase"/>
</dbReference>
<comment type="PTM">
    <text evidence="2">An intermediate of this reaction is the autophosphorylated ppk in which a phosphate is covalently linked to a histidine residue through a N-P bond.</text>
</comment>
<dbReference type="CDD" id="cd09167">
    <property type="entry name" value="PLDc_EcPPK1_C2_like"/>
    <property type="match status" value="1"/>
</dbReference>
<dbReference type="InterPro" id="IPR025200">
    <property type="entry name" value="PPK_C_dom2"/>
</dbReference>
<dbReference type="GO" id="GO:0006799">
    <property type="term" value="P:polyphosphate biosynthetic process"/>
    <property type="evidence" value="ECO:0007669"/>
    <property type="project" value="InterPro"/>
</dbReference>
<feature type="domain" description="PLD phosphodiesterase" evidence="3">
    <location>
        <begin position="278"/>
        <end position="307"/>
    </location>
</feature>
<dbReference type="Proteomes" id="UP000028980">
    <property type="component" value="Unassembled WGS sequence"/>
</dbReference>
<dbReference type="EMBL" id="BBLG01000003">
    <property type="protein sequence ID" value="GAK76155.1"/>
    <property type="molecule type" value="Genomic_DNA"/>
</dbReference>
<keyword evidence="2" id="KW-0597">Phosphoprotein</keyword>
<keyword evidence="1" id="KW-0460">Magnesium</keyword>
<dbReference type="InterPro" id="IPR024953">
    <property type="entry name" value="PP_kinase_middle"/>
</dbReference>
<dbReference type="EC" id="2.7.4.1" evidence="2"/>
<dbReference type="GO" id="GO:0009358">
    <property type="term" value="C:polyphosphate kinase complex"/>
    <property type="evidence" value="ECO:0007669"/>
    <property type="project" value="InterPro"/>
</dbReference>
<proteinExistence type="inferred from homology"/>
<evidence type="ECO:0000259" key="3">
    <source>
        <dbReference type="PROSITE" id="PS50035"/>
    </source>
</evidence>
<dbReference type="NCBIfam" id="TIGR03705">
    <property type="entry name" value="poly_P_kin"/>
    <property type="match status" value="1"/>
</dbReference>
<dbReference type="InterPro" id="IPR036830">
    <property type="entry name" value="PP_kinase_middle_dom_sf"/>
</dbReference>
<sequence length="525" mass="60117">MTDKAQTFIENEALYLVGHLKDDALIWVKISGNTSRFLEIPTSDKSSCIIFIDDILKLHLKEEFQTDFYSIKISRDAELYIDNEYSGDLLEKIKEALPNRITGQVTRALIDELMPHKLLKAVEKELDINATDIIKGGAYHNFKDFFGFPKLGNKNLYFKDLTPLKHKELKSIENIFKAIDEKDQLLCFPYDSYDSVLNFIETAAVDPFVTSIKITLYRVSNDSTVAQALVKAAQNGKDVFAFIETKARFDEANNIKWGKRLEENGADVKYSYPGIKVHSKILYIERNENDNPTCYAFIGTGNFNEKTATIYTDFSLITSNSKITSEILQVFQVLERKLFLPKTKQLLISPFSTRSTFEELIKNEIKLSKKGEDAYITLKMNSLQDQDMIRLLYKANNAGVKIRLLIRGICCLVPGINGQSEHIKVTSIVDRFLEHGRIYIFGNGGKEKMYIGSADWMTRNLDHRIEVITPILDKDIAFKLRNILNLQLNDHIKGRLIDAKQENKYLNTNSDSELSSQYLIYKSLL</sequence>
<evidence type="ECO:0000256" key="2">
    <source>
        <dbReference type="RuleBase" id="RU003800"/>
    </source>
</evidence>
<evidence type="ECO:0000313" key="4">
    <source>
        <dbReference type="EMBL" id="GAK76155.1"/>
    </source>
</evidence>
<dbReference type="Pfam" id="PF13090">
    <property type="entry name" value="PP_kinase_C"/>
    <property type="match status" value="1"/>
</dbReference>
<dbReference type="Gene3D" id="3.30.1840.10">
    <property type="entry name" value="Polyphosphate kinase middle domain"/>
    <property type="match status" value="1"/>
</dbReference>
<organism evidence="4 5">
    <name type="scientific">Nonlabens ulvanivorans</name>
    <name type="common">Persicivirga ulvanivorans</name>
    <dbReference type="NCBI Taxonomy" id="906888"/>
    <lineage>
        <taxon>Bacteria</taxon>
        <taxon>Pseudomonadati</taxon>
        <taxon>Bacteroidota</taxon>
        <taxon>Flavobacteriia</taxon>
        <taxon>Flavobacteriales</taxon>
        <taxon>Flavobacteriaceae</taxon>
        <taxon>Nonlabens</taxon>
    </lineage>
</organism>
<dbReference type="PANTHER" id="PTHR30218:SF0">
    <property type="entry name" value="POLYPHOSPHATE KINASE"/>
    <property type="match status" value="1"/>
</dbReference>
<comment type="function">
    <text evidence="2">Catalyzes the reversible transfer of the terminal phosphate of ATP to form a long-chain polyphosphate (polyP).</text>
</comment>
<keyword evidence="4" id="KW-0418">Kinase</keyword>
<keyword evidence="2 4" id="KW-0808">Transferase</keyword>
<dbReference type="InterPro" id="IPR003414">
    <property type="entry name" value="PP_kinase"/>
</dbReference>
<comment type="caution">
    <text evidence="4">The sequence shown here is derived from an EMBL/GenBank/DDBJ whole genome shotgun (WGS) entry which is preliminary data.</text>
</comment>
<dbReference type="SUPFAM" id="SSF56024">
    <property type="entry name" value="Phospholipase D/nuclease"/>
    <property type="match status" value="2"/>
</dbReference>
<evidence type="ECO:0000313" key="5">
    <source>
        <dbReference type="Proteomes" id="UP000028980"/>
    </source>
</evidence>
<dbReference type="PANTHER" id="PTHR30218">
    <property type="entry name" value="POLYPHOSPHATE KINASE"/>
    <property type="match status" value="1"/>
</dbReference>
<protein>
    <recommendedName>
        <fullName evidence="2">Polyphosphate kinase</fullName>
        <ecNumber evidence="2">2.7.4.1</ecNumber>
    </recommendedName>
</protein>
<dbReference type="Gene3D" id="3.30.870.10">
    <property type="entry name" value="Endonuclease Chain A"/>
    <property type="match status" value="2"/>
</dbReference>
<dbReference type="InterPro" id="IPR041108">
    <property type="entry name" value="PP_kinase_C_1"/>
</dbReference>
<name>A0A081DB59_NONUL</name>
<comment type="catalytic activity">
    <reaction evidence="2">
        <text>[phosphate](n) + ATP = [phosphate](n+1) + ADP</text>
        <dbReference type="Rhea" id="RHEA:19573"/>
        <dbReference type="Rhea" id="RHEA-COMP:9859"/>
        <dbReference type="Rhea" id="RHEA-COMP:14280"/>
        <dbReference type="ChEBI" id="CHEBI:16838"/>
        <dbReference type="ChEBI" id="CHEBI:30616"/>
        <dbReference type="ChEBI" id="CHEBI:456216"/>
        <dbReference type="EC" id="2.7.4.1"/>
    </reaction>
</comment>
<dbReference type="PROSITE" id="PS50035">
    <property type="entry name" value="PLD"/>
    <property type="match status" value="1"/>
</dbReference>
<gene>
    <name evidence="4" type="ORF">JCM19296_1752</name>
</gene>
<reference evidence="4 5" key="1">
    <citation type="journal article" date="2014" name="Genome Announc.">
        <title>Draft Genome Sequences of Marine Flavobacterium Nonlabens Strains NR17, NR24, NR27, NR32, NR33, and Ara13.</title>
        <authorList>
            <person name="Nakanishi M."/>
            <person name="Meirelles P."/>
            <person name="Suzuki R."/>
            <person name="Takatani N."/>
            <person name="Mino S."/>
            <person name="Suda W."/>
            <person name="Oshima K."/>
            <person name="Hattori M."/>
            <person name="Ohkuma M."/>
            <person name="Hosokawa M."/>
            <person name="Miyashita K."/>
            <person name="Thompson F.L."/>
            <person name="Niwa A."/>
            <person name="Sawabe T."/>
            <person name="Sawabe T."/>
        </authorList>
    </citation>
    <scope>NUCLEOTIDE SEQUENCE [LARGE SCALE GENOMIC DNA]</scope>
    <source>
        <strain evidence="5">JCM19296</strain>
    </source>
</reference>
<accession>A0A081DB59</accession>
<evidence type="ECO:0000256" key="1">
    <source>
        <dbReference type="ARBA" id="ARBA00022842"/>
    </source>
</evidence>
<dbReference type="AlphaFoldDB" id="A0A081DB59"/>
<dbReference type="GO" id="GO:0008976">
    <property type="term" value="F:polyphosphate kinase activity"/>
    <property type="evidence" value="ECO:0007669"/>
    <property type="project" value="UniProtKB-EC"/>
</dbReference>
<dbReference type="Pfam" id="PF17941">
    <property type="entry name" value="PP_kinase_C_1"/>
    <property type="match status" value="1"/>
</dbReference>
<dbReference type="NCBIfam" id="NF003917">
    <property type="entry name" value="PRK05443.1-1"/>
    <property type="match status" value="1"/>
</dbReference>
<comment type="similarity">
    <text evidence="2">Belongs to the polyphosphate kinase 1 (PPK1) family.</text>
</comment>
<dbReference type="Pfam" id="PF02503">
    <property type="entry name" value="PP_kinase"/>
    <property type="match status" value="1"/>
</dbReference>
<dbReference type="SUPFAM" id="SSF143724">
    <property type="entry name" value="PHP14-like"/>
    <property type="match status" value="1"/>
</dbReference>